<dbReference type="GO" id="GO:0005178">
    <property type="term" value="F:integrin binding"/>
    <property type="evidence" value="ECO:0007669"/>
    <property type="project" value="TreeGrafter"/>
</dbReference>
<dbReference type="InterPro" id="IPR001007">
    <property type="entry name" value="VWF_dom"/>
</dbReference>
<dbReference type="InterPro" id="IPR000884">
    <property type="entry name" value="TSP1_rpt"/>
</dbReference>
<keyword evidence="3" id="KW-0964">Secreted</keyword>
<evidence type="ECO:0000256" key="3">
    <source>
        <dbReference type="ARBA" id="ARBA00022525"/>
    </source>
</evidence>
<dbReference type="InterPro" id="IPR006208">
    <property type="entry name" value="Glyco_hormone_CN"/>
</dbReference>
<evidence type="ECO:0008006" key="12">
    <source>
        <dbReference type="Google" id="ProtNLM"/>
    </source>
</evidence>
<dbReference type="GO" id="GO:0008201">
    <property type="term" value="F:heparin binding"/>
    <property type="evidence" value="ECO:0007669"/>
    <property type="project" value="TreeGrafter"/>
</dbReference>
<dbReference type="SMART" id="SM00209">
    <property type="entry name" value="TSP1"/>
    <property type="match status" value="1"/>
</dbReference>
<dbReference type="PANTHER" id="PTHR11348:SF20">
    <property type="entry name" value="PROTEIN CYR61"/>
    <property type="match status" value="1"/>
</dbReference>
<evidence type="ECO:0000259" key="8">
    <source>
        <dbReference type="PROSITE" id="PS01225"/>
    </source>
</evidence>
<keyword evidence="4" id="KW-0732">Signal</keyword>
<dbReference type="GO" id="GO:0007165">
    <property type="term" value="P:signal transduction"/>
    <property type="evidence" value="ECO:0007669"/>
    <property type="project" value="InterPro"/>
</dbReference>
<dbReference type="GeneTree" id="ENSGT00940000165172"/>
<evidence type="ECO:0000256" key="5">
    <source>
        <dbReference type="ARBA" id="ARBA00023157"/>
    </source>
</evidence>
<dbReference type="InterPro" id="IPR009030">
    <property type="entry name" value="Growth_fac_rcpt_cys_sf"/>
</dbReference>
<dbReference type="SMART" id="SM00121">
    <property type="entry name" value="IB"/>
    <property type="match status" value="1"/>
</dbReference>
<reference evidence="10" key="2">
    <citation type="submission" date="2025-08" db="UniProtKB">
        <authorList>
            <consortium name="Ensembl"/>
        </authorList>
    </citation>
    <scope>IDENTIFICATION</scope>
</reference>
<evidence type="ECO:0000313" key="11">
    <source>
        <dbReference type="Proteomes" id="UP000694558"/>
    </source>
</evidence>
<dbReference type="PROSITE" id="PS00222">
    <property type="entry name" value="IGFBP_N_1"/>
    <property type="match status" value="1"/>
</dbReference>
<dbReference type="PANTHER" id="PTHR11348">
    <property type="entry name" value="CONNECTIVE TISSUE GROWTH FACTOR-RELATED"/>
    <property type="match status" value="1"/>
</dbReference>
<dbReference type="Pfam" id="PF00007">
    <property type="entry name" value="Cys_knot"/>
    <property type="match status" value="1"/>
</dbReference>
<name>A0A8D3EE49_SCOMX</name>
<dbReference type="GO" id="GO:0031012">
    <property type="term" value="C:extracellular matrix"/>
    <property type="evidence" value="ECO:0007669"/>
    <property type="project" value="TreeGrafter"/>
</dbReference>
<dbReference type="AlphaFoldDB" id="A0A8D3EE49"/>
<gene>
    <name evidence="10" type="primary">LOC118311896</name>
</gene>
<comment type="similarity">
    <text evidence="2">Belongs to the CCN family.</text>
</comment>
<dbReference type="GO" id="GO:0005615">
    <property type="term" value="C:extracellular space"/>
    <property type="evidence" value="ECO:0007669"/>
    <property type="project" value="TreeGrafter"/>
</dbReference>
<keyword evidence="7" id="KW-0812">Transmembrane</keyword>
<dbReference type="GO" id="GO:0030335">
    <property type="term" value="P:positive regulation of cell migration"/>
    <property type="evidence" value="ECO:0007669"/>
    <property type="project" value="TreeGrafter"/>
</dbReference>
<comment type="caution">
    <text evidence="6">Lacks conserved residue(s) required for the propagation of feature annotation.</text>
</comment>
<dbReference type="InterPro" id="IPR050941">
    <property type="entry name" value="CCN"/>
</dbReference>
<dbReference type="Pfam" id="PF19035">
    <property type="entry name" value="TSP1_CCN"/>
    <property type="match status" value="1"/>
</dbReference>
<dbReference type="InterPro" id="IPR043973">
    <property type="entry name" value="TSP1_CCN"/>
</dbReference>
<protein>
    <recommendedName>
        <fullName evidence="12">Protein CYR61-like</fullName>
    </recommendedName>
</protein>
<dbReference type="PROSITE" id="PS50092">
    <property type="entry name" value="TSP1"/>
    <property type="match status" value="1"/>
</dbReference>
<dbReference type="Proteomes" id="UP000694558">
    <property type="component" value="Chromosome 8"/>
</dbReference>
<sequence length="344" mass="38056">MLCYVILCYLVLCCVMLCYVMLCYVTASCPAECECPADPLVCPPGVSTVSDGCGCCKVCAAQLNQDCSPARPCDHHKGLECNYGNDVTMAWGICRAKSEGRSCEYNGRIYQNGESFRAGCKHQCTCIDGAVGCAPLCSNKLIPGQCCFSVDCHKGTWRLPPKHQPDNELALANELTDVKSSAWNHLKDKKCPVQTTDWSQCSRSCGMGVSSRITNKNPLCKLERETRICTVPHLCTQSPGKRCNGKKCSPTQKAPEPLRLSYGECVSVRFYRPNYCGVCTNKRCCSPRHTRTVPVTFVCPDGERFQRSAMFIQSCKCSDDCGHLNEVALPPQHWMYGDTHKFID</sequence>
<evidence type="ECO:0000256" key="7">
    <source>
        <dbReference type="SAM" id="Phobius"/>
    </source>
</evidence>
<evidence type="ECO:0000256" key="4">
    <source>
        <dbReference type="ARBA" id="ARBA00022729"/>
    </source>
</evidence>
<dbReference type="Gene3D" id="2.10.70.10">
    <property type="entry name" value="Complement Module, domain 1"/>
    <property type="match status" value="1"/>
</dbReference>
<accession>A0A8D3EE49</accession>
<dbReference type="InterPro" id="IPR000867">
    <property type="entry name" value="IGFBP-like"/>
</dbReference>
<keyword evidence="7" id="KW-1133">Transmembrane helix</keyword>
<evidence type="ECO:0000256" key="1">
    <source>
        <dbReference type="ARBA" id="ARBA00004613"/>
    </source>
</evidence>
<dbReference type="PROSITE" id="PS51323">
    <property type="entry name" value="IGFBP_N_2"/>
    <property type="match status" value="1"/>
</dbReference>
<dbReference type="InterPro" id="IPR006207">
    <property type="entry name" value="Cys_knot_C"/>
</dbReference>
<dbReference type="FunFam" id="2.10.70.10:FF:000015">
    <property type="entry name" value="CYR61 isoform 1"/>
    <property type="match status" value="1"/>
</dbReference>
<dbReference type="Pfam" id="PF00219">
    <property type="entry name" value="IGFBP"/>
    <property type="match status" value="1"/>
</dbReference>
<feature type="domain" description="CTCK" evidence="8">
    <location>
        <begin position="248"/>
        <end position="322"/>
    </location>
</feature>
<keyword evidence="7" id="KW-0472">Membrane</keyword>
<proteinExistence type="inferred from homology"/>
<keyword evidence="5" id="KW-1015">Disulfide bond</keyword>
<dbReference type="GO" id="GO:0007155">
    <property type="term" value="P:cell adhesion"/>
    <property type="evidence" value="ECO:0007669"/>
    <property type="project" value="TreeGrafter"/>
</dbReference>
<comment type="subcellular location">
    <subcellularLocation>
        <location evidence="1">Secreted</location>
    </subcellularLocation>
</comment>
<evidence type="ECO:0000259" key="9">
    <source>
        <dbReference type="PROSITE" id="PS51323"/>
    </source>
</evidence>
<evidence type="ECO:0000256" key="2">
    <source>
        <dbReference type="ARBA" id="ARBA00008125"/>
    </source>
</evidence>
<evidence type="ECO:0000313" key="10">
    <source>
        <dbReference type="Ensembl" id="ENSSMAP00000070058.1"/>
    </source>
</evidence>
<dbReference type="SMART" id="SM00041">
    <property type="entry name" value="CT"/>
    <property type="match status" value="1"/>
</dbReference>
<dbReference type="SUPFAM" id="SSF57184">
    <property type="entry name" value="Growth factor receptor domain"/>
    <property type="match status" value="1"/>
</dbReference>
<evidence type="ECO:0000256" key="6">
    <source>
        <dbReference type="PROSITE-ProRule" id="PRU00039"/>
    </source>
</evidence>
<dbReference type="GO" id="GO:0051240">
    <property type="term" value="P:positive regulation of multicellular organismal process"/>
    <property type="evidence" value="ECO:0007669"/>
    <property type="project" value="UniProtKB-ARBA"/>
</dbReference>
<organism evidence="10 11">
    <name type="scientific">Scophthalmus maximus</name>
    <name type="common">Turbot</name>
    <name type="synonym">Psetta maxima</name>
    <dbReference type="NCBI Taxonomy" id="52904"/>
    <lineage>
        <taxon>Eukaryota</taxon>
        <taxon>Metazoa</taxon>
        <taxon>Chordata</taxon>
        <taxon>Craniata</taxon>
        <taxon>Vertebrata</taxon>
        <taxon>Euteleostomi</taxon>
        <taxon>Actinopterygii</taxon>
        <taxon>Neopterygii</taxon>
        <taxon>Teleostei</taxon>
        <taxon>Neoteleostei</taxon>
        <taxon>Acanthomorphata</taxon>
        <taxon>Carangaria</taxon>
        <taxon>Pleuronectiformes</taxon>
        <taxon>Pleuronectoidei</taxon>
        <taxon>Scophthalmidae</taxon>
        <taxon>Scophthalmus</taxon>
    </lineage>
</organism>
<dbReference type="PROSITE" id="PS01225">
    <property type="entry name" value="CTCK_2"/>
    <property type="match status" value="1"/>
</dbReference>
<feature type="transmembrane region" description="Helical" evidence="7">
    <location>
        <begin position="7"/>
        <end position="27"/>
    </location>
</feature>
<dbReference type="GO" id="GO:0045597">
    <property type="term" value="P:positive regulation of cell differentiation"/>
    <property type="evidence" value="ECO:0007669"/>
    <property type="project" value="TreeGrafter"/>
</dbReference>
<dbReference type="PROSITE" id="PS01185">
    <property type="entry name" value="CTCK_1"/>
    <property type="match status" value="1"/>
</dbReference>
<feature type="domain" description="IGFBP N-terminal" evidence="9">
    <location>
        <begin position="25"/>
        <end position="97"/>
    </location>
</feature>
<dbReference type="SMART" id="SM00214">
    <property type="entry name" value="VWC"/>
    <property type="match status" value="1"/>
</dbReference>
<dbReference type="Ensembl" id="ENSSMAT00000066371.1">
    <property type="protein sequence ID" value="ENSSMAP00000070058.1"/>
    <property type="gene ID" value="ENSSMAG00000016557.2"/>
</dbReference>
<reference evidence="10" key="1">
    <citation type="submission" date="2023-05" db="EMBL/GenBank/DDBJ databases">
        <title>High-quality long-read genome of Scophthalmus maximus.</title>
        <authorList>
            <person name="Lien S."/>
            <person name="Martinez P."/>
        </authorList>
    </citation>
    <scope>NUCLEOTIDE SEQUENCE [LARGE SCALE GENOMIC DNA]</scope>
</reference>
<dbReference type="InterPro" id="IPR017891">
    <property type="entry name" value="Insulin_GF-bd_Cys-rich_CS"/>
</dbReference>